<evidence type="ECO:0008006" key="4">
    <source>
        <dbReference type="Google" id="ProtNLM"/>
    </source>
</evidence>
<sequence length="1730" mass="180946">MGSVVRAVGKVVGAIASIAAAIPGPHQLIAAGIALGANVLTAVTAKKDIPQSETQLGRLSARLDTQAPRKIVLGTTAMPADIRYYEGSGDDEEYVDYIVAVAAHRVRSIDEIWFEDSLAWSASGGVQGEYVGYLTAVTTRREGSAANTVSINGGARWGADDRLTGCAYVHLRVKRTGNSDEEQSPLASGLPGRVTIVGEGMPQYDPRFDTTVGGSGPMRIDDQSTWGASTDNPIIQSLNVLLGWRIAGKLSVGAGIPAKYIDLDSAMTAANICDEDIVLAGGGTQARYRTAGAFSTNDSPMAIVSALLAGCAGELLDSDGKLSFLIKVNDLASPAVELDDHDILGAAVWDPMGGETNVPNIIAGKYTDPSNNSLYQMAPYPSVSLPSEDGIERTRPVDFGVVENAARAERLAKQTLQRAQYPGTFTAEYNLKGMAAKVGRIVWQTYSPLGWVNKPFRVERQKPSRSGRIALELREEHEDIYAWEAEDSAAVQAAEPVRFDPRNTGPILLARKAAESANWSKVRDDDGHRPEDDATVGAPPGTPVGDRPAEDVVSELDQHTAELIVANAAIADAQGDIQDLFDVYGDTASAADSAAAAELARQAAEQHDLNSLAHEQNAQAARDAALAAEQGATDQAGIATTQRQLAETARAGAEGFRDEAFTAKEGAEDASATASVQAGLAAEAATTSRQVANQLFRADFNNGADYWLPAFGSSAASGRPSSPSVTEHYADVTLTPVDGIGQVIQSSAYRYFSERSLRPVIDGQNLRCRVRTRLESGTGHTGHYLFMVGFDAAGQALGYQVLRSWGALTVADGWVTREHTFSPAAIRDQGGNFNQIGSISGPRADLASWAIVPSLGRSDSSGNQQIAWVTLDDVTSELASEGFAQASQGSALVATAEASGAEQSASLAVTERQAAETARSETQGFRNETFTARDDAAGSAASASTSEAVVSETRKRASASLAESFPKVLDPALLNAHLAPSGNPYAVASVEETNPSWIDAGRASLTVHAGTGGTYAVGHNGLLKWETGRVYRLYADVEIIADGGEGGVSVAFYGRSLGPNYANTGNFSWHDVTTQTLAVGTRQIISYKPVTVTISGVAWARPGILVNRMPGSSAGNPNAVTRVHGLWVEDITESTAAEGSASAAATSASTATSKADEAGQAAQAAINAQTEAEAFNSSAQSHATAAQGFASSADADAAAAATSATLSAQYSRRGPGTTFNGDITEPVGWYANNERTILVFGASATHLDTVLGRAGVMRSNPGEQRYVFGEAIPCDTSRKYICRAVARTGTGTSTFYAGFAAYDEQGNYLPSSPGSYGYAATKGSTSLPATWTEYESDPVTGEGTGTWTVFPVGTRYIAPMCLMNYGSTNPGNVFVDKLYIEDATGQVLAESAAGVSTTQAAVATDAAAAARHNMSVAASIGQGFLNKNAGFDDYPSSAVGQLPAGWVNWTGGGSMYRVADPQGGYALRMPAGAGASAGVRTDTFPSGSVKPGDWFVLKGEVILNSGTLRGAGIYFPITNDAGTAVGTTLRMPFSAEFGDGVVGKTYRLTKLVQIDPTWTNASRGIVYGMGHWQYFGDPIDQANNLTWLKAGVYPASQAEIETQTVLPALEASVSSHSQALTDLDTAFASMESTVQAQGVTVSQHTQAINEVEGDLQSMAGMWGVAIDANGRVVGQIRLDGTGQSSAFTVVANKFAVENPGSGEGTEFTNGSWKVFDANSVKRVQLGKLGS</sequence>
<dbReference type="RefSeq" id="WP_338445961.1">
    <property type="nucleotide sequence ID" value="NZ_CP144918.1"/>
</dbReference>
<dbReference type="EMBL" id="CP144918">
    <property type="protein sequence ID" value="WWA47070.1"/>
    <property type="molecule type" value="Genomic_DNA"/>
</dbReference>
<proteinExistence type="predicted"/>
<accession>A0ABZ2D9M6</accession>
<name>A0ABZ2D9M6_9SPHN</name>
<keyword evidence="3" id="KW-1185">Reference proteome</keyword>
<protein>
    <recommendedName>
        <fullName evidence="4">Tip attachment protein J domain-containing protein</fullName>
    </recommendedName>
</protein>
<evidence type="ECO:0000256" key="1">
    <source>
        <dbReference type="SAM" id="MobiDB-lite"/>
    </source>
</evidence>
<organism evidence="2 3">
    <name type="scientific">Pelagerythrobacter marensis</name>
    <dbReference type="NCBI Taxonomy" id="543877"/>
    <lineage>
        <taxon>Bacteria</taxon>
        <taxon>Pseudomonadati</taxon>
        <taxon>Pseudomonadota</taxon>
        <taxon>Alphaproteobacteria</taxon>
        <taxon>Sphingomonadales</taxon>
        <taxon>Erythrobacteraceae</taxon>
        <taxon>Pelagerythrobacter</taxon>
    </lineage>
</organism>
<evidence type="ECO:0000313" key="2">
    <source>
        <dbReference type="EMBL" id="WWA47070.1"/>
    </source>
</evidence>
<feature type="compositionally biased region" description="Basic and acidic residues" evidence="1">
    <location>
        <begin position="521"/>
        <end position="532"/>
    </location>
</feature>
<dbReference type="Proteomes" id="UP001335183">
    <property type="component" value="Chromosome"/>
</dbReference>
<reference evidence="2 3" key="1">
    <citation type="submission" date="2024-02" db="EMBL/GenBank/DDBJ databases">
        <title>The whole genome sequence of five bacterial samples isolated from Abu Dhabi Sabkha-shore region.</title>
        <authorList>
            <person name="Sudalaimuthuasari N."/>
            <person name="Sarfraz B."/>
            <person name="Tuyisabe J.D."/>
            <person name="Mugisha Ntwali L.D.M."/>
            <person name="Ali A.I.A.A."/>
            <person name="Almansoori S.Z.A."/>
            <person name="Alajami H.S.A."/>
            <person name="Almeqbaali A.A.S."/>
            <person name="Kundu B."/>
            <person name="Saeed E.E."/>
            <person name="Sukumarinath V."/>
            <person name="Mishra A.K."/>
            <person name="Hazzouri K.M."/>
            <person name="Almaskari R."/>
            <person name="Sharma A.K."/>
            <person name="Amiri K.M.A."/>
        </authorList>
    </citation>
    <scope>NUCLEOTIDE SEQUENCE [LARGE SCALE GENOMIC DNA]</scope>
    <source>
        <strain evidence="3">kcgeb_sd</strain>
    </source>
</reference>
<feature type="region of interest" description="Disordered" evidence="1">
    <location>
        <begin position="518"/>
        <end position="549"/>
    </location>
</feature>
<evidence type="ECO:0000313" key="3">
    <source>
        <dbReference type="Proteomes" id="UP001335183"/>
    </source>
</evidence>
<gene>
    <name evidence="2" type="ORF">V5F89_12500</name>
</gene>